<dbReference type="Pfam" id="PF08876">
    <property type="entry name" value="DUF1836"/>
    <property type="match status" value="1"/>
</dbReference>
<evidence type="ECO:0008006" key="3">
    <source>
        <dbReference type="Google" id="ProtNLM"/>
    </source>
</evidence>
<dbReference type="Proteomes" id="UP001519271">
    <property type="component" value="Unassembled WGS sequence"/>
</dbReference>
<name>A0ABS4G8Q4_9CLOT</name>
<reference evidence="1 2" key="1">
    <citation type="submission" date="2021-03" db="EMBL/GenBank/DDBJ databases">
        <title>Genomic Encyclopedia of Type Strains, Phase IV (KMG-IV): sequencing the most valuable type-strain genomes for metagenomic binning, comparative biology and taxonomic classification.</title>
        <authorList>
            <person name="Goeker M."/>
        </authorList>
    </citation>
    <scope>NUCLEOTIDE SEQUENCE [LARGE SCALE GENOMIC DNA]</scope>
    <source>
        <strain evidence="1 2">DSM 6139</strain>
    </source>
</reference>
<keyword evidence="2" id="KW-1185">Reference proteome</keyword>
<dbReference type="EMBL" id="JAGGKC010000050">
    <property type="protein sequence ID" value="MBP1920926.1"/>
    <property type="molecule type" value="Genomic_DNA"/>
</dbReference>
<evidence type="ECO:0000313" key="2">
    <source>
        <dbReference type="Proteomes" id="UP001519271"/>
    </source>
</evidence>
<dbReference type="PANTHER" id="PTHR40056:SF1">
    <property type="entry name" value="DUF1836 DOMAIN-CONTAINING PROTEIN"/>
    <property type="match status" value="1"/>
</dbReference>
<proteinExistence type="predicted"/>
<comment type="caution">
    <text evidence="1">The sequence shown here is derived from an EMBL/GenBank/DDBJ whole genome shotgun (WGS) entry which is preliminary data.</text>
</comment>
<organism evidence="1 2">
    <name type="scientific">Youngiibacter multivorans</name>
    <dbReference type="NCBI Taxonomy" id="937251"/>
    <lineage>
        <taxon>Bacteria</taxon>
        <taxon>Bacillati</taxon>
        <taxon>Bacillota</taxon>
        <taxon>Clostridia</taxon>
        <taxon>Eubacteriales</taxon>
        <taxon>Clostridiaceae</taxon>
        <taxon>Youngiibacter</taxon>
    </lineage>
</organism>
<sequence length="198" mass="23158">MNELEKSVNLGDLNLNVKNLARTTLIPLEDFPKYDLFLSQVIEFLETVFKDERYTVNIIQNYIKNEIITKPVDGKKKGYTRIHLIELFFISYMRPVLTMEEIRKVFRLAFNNINDRSDDIISFDTAYEIFYNIQRNKDIFDMSKGIFSSTKLESIISTLNLKESDRDRIRTFIAVMALISEASFIKTSVKSLILDAKE</sequence>
<evidence type="ECO:0000313" key="1">
    <source>
        <dbReference type="EMBL" id="MBP1920926.1"/>
    </source>
</evidence>
<gene>
    <name evidence="1" type="ORF">J2Z34_003446</name>
</gene>
<accession>A0ABS4G8Q4</accession>
<dbReference type="RefSeq" id="WP_425348060.1">
    <property type="nucleotide sequence ID" value="NZ_JAGGKC010000050.1"/>
</dbReference>
<dbReference type="InterPro" id="IPR014975">
    <property type="entry name" value="DUF1836"/>
</dbReference>
<dbReference type="PANTHER" id="PTHR40056">
    <property type="entry name" value="HYPOTHETICAL CYTOSOLIC PROTEIN"/>
    <property type="match status" value="1"/>
</dbReference>
<protein>
    <recommendedName>
        <fullName evidence="3">DUF1836 domain-containing protein</fullName>
    </recommendedName>
</protein>